<accession>A0ABX0T3P2</accession>
<feature type="transmembrane region" description="Helical" evidence="1">
    <location>
        <begin position="86"/>
        <end position="104"/>
    </location>
</feature>
<sequence>MSRSVTSAQSRTAAQVVAAAVGVVFLLVGIAGFIPGLTTHYDTLSFAGHHSGAMLLGVFAVSILHNLVHLAFGVAGLALARTASGARTFLIAGGAIYLVLWIYGLIVDHDSAGNFVPVNTADNWLHLGLAVGMIALGLATGRRTTPAR</sequence>
<keyword evidence="1" id="KW-0472">Membrane</keyword>
<feature type="transmembrane region" description="Helical" evidence="1">
    <location>
        <begin position="124"/>
        <end position="141"/>
    </location>
</feature>
<gene>
    <name evidence="2" type="ORF">FHX46_004706</name>
</gene>
<keyword evidence="1" id="KW-1133">Transmembrane helix</keyword>
<feature type="transmembrane region" description="Helical" evidence="1">
    <location>
        <begin position="54"/>
        <end position="79"/>
    </location>
</feature>
<proteinExistence type="predicted"/>
<name>A0ABX0T3P2_9PSEU</name>
<dbReference type="EMBL" id="JAANOU010000001">
    <property type="protein sequence ID" value="NIH82176.1"/>
    <property type="molecule type" value="Genomic_DNA"/>
</dbReference>
<evidence type="ECO:0000256" key="1">
    <source>
        <dbReference type="SAM" id="Phobius"/>
    </source>
</evidence>
<reference evidence="2 3" key="1">
    <citation type="submission" date="2020-03" db="EMBL/GenBank/DDBJ databases">
        <title>Sequencing the genomes of 1000 actinobacteria strains.</title>
        <authorList>
            <person name="Klenk H.-P."/>
        </authorList>
    </citation>
    <scope>NUCLEOTIDE SEQUENCE [LARGE SCALE GENOMIC DNA]</scope>
    <source>
        <strain evidence="2 3">DSM 45668</strain>
    </source>
</reference>
<keyword evidence="1" id="KW-0812">Transmembrane</keyword>
<dbReference type="RefSeq" id="WP_167119035.1">
    <property type="nucleotide sequence ID" value="NZ_JAANOU010000001.1"/>
</dbReference>
<comment type="caution">
    <text evidence="2">The sequence shown here is derived from an EMBL/GenBank/DDBJ whole genome shotgun (WGS) entry which is preliminary data.</text>
</comment>
<evidence type="ECO:0000313" key="2">
    <source>
        <dbReference type="EMBL" id="NIH82176.1"/>
    </source>
</evidence>
<protein>
    <submittedName>
        <fullName evidence="2">Membrane protein YiaA</fullName>
    </submittedName>
</protein>
<organism evidence="2 3">
    <name type="scientific">Amycolatopsis viridis</name>
    <dbReference type="NCBI Taxonomy" id="185678"/>
    <lineage>
        <taxon>Bacteria</taxon>
        <taxon>Bacillati</taxon>
        <taxon>Actinomycetota</taxon>
        <taxon>Actinomycetes</taxon>
        <taxon>Pseudonocardiales</taxon>
        <taxon>Pseudonocardiaceae</taxon>
        <taxon>Amycolatopsis</taxon>
    </lineage>
</organism>
<evidence type="ECO:0000313" key="3">
    <source>
        <dbReference type="Proteomes" id="UP000754495"/>
    </source>
</evidence>
<feature type="transmembrane region" description="Helical" evidence="1">
    <location>
        <begin position="12"/>
        <end position="34"/>
    </location>
</feature>
<dbReference type="Pfam" id="PF14325">
    <property type="entry name" value="DUF4383"/>
    <property type="match status" value="1"/>
</dbReference>
<dbReference type="Proteomes" id="UP000754495">
    <property type="component" value="Unassembled WGS sequence"/>
</dbReference>
<keyword evidence="3" id="KW-1185">Reference proteome</keyword>